<protein>
    <recommendedName>
        <fullName evidence="3">Nuclear transport factor 2 family protein</fullName>
    </recommendedName>
</protein>
<dbReference type="AlphaFoldDB" id="A0A2A7UQJ2"/>
<dbReference type="GeneID" id="80803512"/>
<dbReference type="OrthoDB" id="6932986at2"/>
<gene>
    <name evidence="1" type="ORF">CRM82_02015</name>
</gene>
<reference evidence="2" key="1">
    <citation type="submission" date="2017-09" db="EMBL/GenBank/DDBJ databases">
        <title>FDA dAtabase for Regulatory Grade micrObial Sequences (FDA-ARGOS): Supporting development and validation of Infectious Disease Dx tests.</title>
        <authorList>
            <person name="Minogue T."/>
            <person name="Wolcott M."/>
            <person name="Wasieloski L."/>
            <person name="Aguilar W."/>
            <person name="Moore D."/>
            <person name="Tallon L."/>
            <person name="Sadzewicz L."/>
            <person name="Ott S."/>
            <person name="Zhao X."/>
            <person name="Nagaraj S."/>
            <person name="Vavikolanu K."/>
            <person name="Aluvathingal J."/>
            <person name="Nadendla S."/>
            <person name="Sichtig H."/>
        </authorList>
    </citation>
    <scope>NUCLEOTIDE SEQUENCE [LARGE SCALE GENOMIC DNA]</scope>
    <source>
        <strain evidence="2">FDAARGOS_394</strain>
    </source>
</reference>
<accession>A0A2A7UQJ2</accession>
<proteinExistence type="predicted"/>
<evidence type="ECO:0000313" key="2">
    <source>
        <dbReference type="Proteomes" id="UP000220246"/>
    </source>
</evidence>
<evidence type="ECO:0000313" key="1">
    <source>
        <dbReference type="EMBL" id="PEH87542.1"/>
    </source>
</evidence>
<organism evidence="1 2">
    <name type="scientific">Comamonas terrigena</name>
    <dbReference type="NCBI Taxonomy" id="32013"/>
    <lineage>
        <taxon>Bacteria</taxon>
        <taxon>Pseudomonadati</taxon>
        <taxon>Pseudomonadota</taxon>
        <taxon>Betaproteobacteria</taxon>
        <taxon>Burkholderiales</taxon>
        <taxon>Comamonadaceae</taxon>
        <taxon>Comamonas</taxon>
    </lineage>
</organism>
<dbReference type="RefSeq" id="WP_066537939.1">
    <property type="nucleotide sequence ID" value="NZ_PDEA01000001.1"/>
</dbReference>
<sequence length="161" mass="17708">MTAREAPLFTPDTLPLLLAGQGIDAPAAQAAVQAGLQVLQDFMRTFNARDALAWAQVMNYPHVRLAGDQVIVWHNAADYAAANDLTPLANTGWAYSRWDFIRPVQADATKVHFALQFTRYDAQDRARQSFQALYVVTLQDGHWGVQSRSSYAGVLTPGAAF</sequence>
<dbReference type="EMBL" id="PDEA01000001">
    <property type="protein sequence ID" value="PEH87542.1"/>
    <property type="molecule type" value="Genomic_DNA"/>
</dbReference>
<evidence type="ECO:0008006" key="3">
    <source>
        <dbReference type="Google" id="ProtNLM"/>
    </source>
</evidence>
<keyword evidence="2" id="KW-1185">Reference proteome</keyword>
<comment type="caution">
    <text evidence="1">The sequence shown here is derived from an EMBL/GenBank/DDBJ whole genome shotgun (WGS) entry which is preliminary data.</text>
</comment>
<name>A0A2A7UQJ2_COMTR</name>
<dbReference type="Proteomes" id="UP000220246">
    <property type="component" value="Unassembled WGS sequence"/>
</dbReference>
<dbReference type="STRING" id="1219032.GCA_001515545_02296"/>